<dbReference type="GO" id="GO:0000981">
    <property type="term" value="F:DNA-binding transcription factor activity, RNA polymerase II-specific"/>
    <property type="evidence" value="ECO:0007669"/>
    <property type="project" value="TreeGrafter"/>
</dbReference>
<dbReference type="SMART" id="SM00614">
    <property type="entry name" value="ZnF_BED"/>
    <property type="match status" value="3"/>
</dbReference>
<dbReference type="SUPFAM" id="SSF57667">
    <property type="entry name" value="beta-beta-alpha zinc fingers"/>
    <property type="match status" value="6"/>
</dbReference>
<evidence type="ECO:0000259" key="14">
    <source>
        <dbReference type="PROSITE" id="PS50157"/>
    </source>
</evidence>
<evidence type="ECO:0000256" key="8">
    <source>
        <dbReference type="ARBA" id="ARBA00023125"/>
    </source>
</evidence>
<keyword evidence="5 11" id="KW-0863">Zinc-finger</keyword>
<comment type="similarity">
    <text evidence="2">Belongs to the krueppel C2H2-type zinc-finger protein family.</text>
</comment>
<evidence type="ECO:0000256" key="5">
    <source>
        <dbReference type="ARBA" id="ARBA00022771"/>
    </source>
</evidence>
<dbReference type="FunFam" id="3.30.160.60:FF:000912">
    <property type="entry name" value="Zinc finger protein 660"/>
    <property type="match status" value="3"/>
</dbReference>
<feature type="compositionally biased region" description="Basic and acidic residues" evidence="13">
    <location>
        <begin position="70"/>
        <end position="86"/>
    </location>
</feature>
<feature type="domain" description="C2H2-type" evidence="14">
    <location>
        <begin position="412"/>
        <end position="439"/>
    </location>
</feature>
<reference evidence="16" key="1">
    <citation type="submission" date="2025-08" db="UniProtKB">
        <authorList>
            <consortium name="RefSeq"/>
        </authorList>
    </citation>
    <scope>IDENTIFICATION</scope>
</reference>
<evidence type="ECO:0000256" key="1">
    <source>
        <dbReference type="ARBA" id="ARBA00004123"/>
    </source>
</evidence>
<feature type="coiled-coil region" evidence="12">
    <location>
        <begin position="1"/>
        <end position="43"/>
    </location>
</feature>
<dbReference type="Pfam" id="PF13465">
    <property type="entry name" value="zf-H2C2_2"/>
    <property type="match status" value="1"/>
</dbReference>
<feature type="domain" description="C2H2-type" evidence="14">
    <location>
        <begin position="524"/>
        <end position="551"/>
    </location>
</feature>
<keyword evidence="10" id="KW-0539">Nucleus</keyword>
<dbReference type="InterPro" id="IPR036236">
    <property type="entry name" value="Znf_C2H2_sf"/>
</dbReference>
<evidence type="ECO:0000313" key="15">
    <source>
        <dbReference type="Proteomes" id="UP000694891"/>
    </source>
</evidence>
<keyword evidence="7" id="KW-0805">Transcription regulation</keyword>
<feature type="compositionally biased region" description="Polar residues" evidence="13">
    <location>
        <begin position="291"/>
        <end position="310"/>
    </location>
</feature>
<comment type="subcellular location">
    <subcellularLocation>
        <location evidence="1">Nucleus</location>
    </subcellularLocation>
</comment>
<dbReference type="PROSITE" id="PS50157">
    <property type="entry name" value="ZINC_FINGER_C2H2_2"/>
    <property type="match status" value="10"/>
</dbReference>
<feature type="domain" description="C2H2-type" evidence="14">
    <location>
        <begin position="440"/>
        <end position="467"/>
    </location>
</feature>
<organism evidence="15 16">
    <name type="scientific">Stegastes partitus</name>
    <name type="common">bicolor damselfish</name>
    <dbReference type="NCBI Taxonomy" id="144197"/>
    <lineage>
        <taxon>Eukaryota</taxon>
        <taxon>Metazoa</taxon>
        <taxon>Chordata</taxon>
        <taxon>Craniata</taxon>
        <taxon>Vertebrata</taxon>
        <taxon>Euteleostomi</taxon>
        <taxon>Actinopterygii</taxon>
        <taxon>Neopterygii</taxon>
        <taxon>Teleostei</taxon>
        <taxon>Neoteleostei</taxon>
        <taxon>Acanthomorphata</taxon>
        <taxon>Ovalentaria</taxon>
        <taxon>Pomacentridae</taxon>
        <taxon>Stegastes</taxon>
    </lineage>
</organism>
<dbReference type="PROSITE" id="PS00028">
    <property type="entry name" value="ZINC_FINGER_C2H2_1"/>
    <property type="match status" value="10"/>
</dbReference>
<feature type="region of interest" description="Disordered" evidence="13">
    <location>
        <begin position="202"/>
        <end position="227"/>
    </location>
</feature>
<keyword evidence="15" id="KW-1185">Reference proteome</keyword>
<dbReference type="GO" id="GO:0008270">
    <property type="term" value="F:zinc ion binding"/>
    <property type="evidence" value="ECO:0007669"/>
    <property type="project" value="UniProtKB-KW"/>
</dbReference>
<dbReference type="Gene3D" id="3.30.160.60">
    <property type="entry name" value="Classic Zinc Finger"/>
    <property type="match status" value="10"/>
</dbReference>
<dbReference type="InterPro" id="IPR013087">
    <property type="entry name" value="Znf_C2H2_type"/>
</dbReference>
<feature type="domain" description="C2H2-type" evidence="14">
    <location>
        <begin position="328"/>
        <end position="355"/>
    </location>
</feature>
<dbReference type="FunFam" id="3.30.160.60:FF:000065">
    <property type="entry name" value="B-cell CLL/lymphoma 6, member B"/>
    <property type="match status" value="1"/>
</dbReference>
<keyword evidence="8" id="KW-0238">DNA-binding</keyword>
<name>A0A9Y4MPJ6_9TELE</name>
<feature type="compositionally biased region" description="Acidic residues" evidence="13">
    <location>
        <begin position="87"/>
        <end position="100"/>
    </location>
</feature>
<dbReference type="RefSeq" id="XP_008273896.1">
    <property type="nucleotide sequence ID" value="XM_008275674.1"/>
</dbReference>
<evidence type="ECO:0000256" key="11">
    <source>
        <dbReference type="PROSITE-ProRule" id="PRU00042"/>
    </source>
</evidence>
<dbReference type="FunFam" id="3.30.160.60:FF:002972">
    <property type="entry name" value="GM18664"/>
    <property type="match status" value="1"/>
</dbReference>
<feature type="domain" description="C2H2-type" evidence="14">
    <location>
        <begin position="468"/>
        <end position="495"/>
    </location>
</feature>
<dbReference type="PANTHER" id="PTHR23226">
    <property type="entry name" value="ZINC FINGER AND SCAN DOMAIN-CONTAINING"/>
    <property type="match status" value="1"/>
</dbReference>
<evidence type="ECO:0000256" key="2">
    <source>
        <dbReference type="ARBA" id="ARBA00006991"/>
    </source>
</evidence>
<keyword evidence="4" id="KW-0677">Repeat</keyword>
<evidence type="ECO:0000256" key="12">
    <source>
        <dbReference type="SAM" id="Coils"/>
    </source>
</evidence>
<dbReference type="SMART" id="SM00355">
    <property type="entry name" value="ZnF_C2H2"/>
    <property type="match status" value="10"/>
</dbReference>
<keyword evidence="6" id="KW-0862">Zinc</keyword>
<keyword evidence="9" id="KW-0804">Transcription</keyword>
<protein>
    <submittedName>
        <fullName evidence="16">Zinc finger protein 79-like</fullName>
    </submittedName>
</protein>
<feature type="domain" description="C2H2-type" evidence="14">
    <location>
        <begin position="356"/>
        <end position="383"/>
    </location>
</feature>
<dbReference type="FunFam" id="3.30.160.60:FF:000670">
    <property type="entry name" value="zinc finger protein 22"/>
    <property type="match status" value="1"/>
</dbReference>
<evidence type="ECO:0000256" key="10">
    <source>
        <dbReference type="ARBA" id="ARBA00023242"/>
    </source>
</evidence>
<dbReference type="Proteomes" id="UP000694891">
    <property type="component" value="Unplaced"/>
</dbReference>
<evidence type="ECO:0000256" key="4">
    <source>
        <dbReference type="ARBA" id="ARBA00022737"/>
    </source>
</evidence>
<dbReference type="GeneID" id="103352957"/>
<feature type="domain" description="C2H2-type" evidence="14">
    <location>
        <begin position="552"/>
        <end position="579"/>
    </location>
</feature>
<evidence type="ECO:0000256" key="3">
    <source>
        <dbReference type="ARBA" id="ARBA00022723"/>
    </source>
</evidence>
<feature type="compositionally biased region" description="Basic and acidic residues" evidence="13">
    <location>
        <begin position="102"/>
        <end position="117"/>
    </location>
</feature>
<dbReference type="GO" id="GO:0005634">
    <property type="term" value="C:nucleus"/>
    <property type="evidence" value="ECO:0007669"/>
    <property type="project" value="UniProtKB-SubCell"/>
</dbReference>
<feature type="region of interest" description="Disordered" evidence="13">
    <location>
        <begin position="254"/>
        <end position="310"/>
    </location>
</feature>
<evidence type="ECO:0000256" key="6">
    <source>
        <dbReference type="ARBA" id="ARBA00022833"/>
    </source>
</evidence>
<feature type="region of interest" description="Disordered" evidence="13">
    <location>
        <begin position="58"/>
        <end position="122"/>
    </location>
</feature>
<evidence type="ECO:0000256" key="7">
    <source>
        <dbReference type="ARBA" id="ARBA00023015"/>
    </source>
</evidence>
<dbReference type="FunFam" id="3.30.160.60:FF:000770">
    <property type="entry name" value="zinc finger protein 16"/>
    <property type="match status" value="1"/>
</dbReference>
<sequence>MSSLQNLRELINERLTAAAEEIFTEFEKTIVQYEEEIDRQRRLLDNIWKPRTELHTTDLPQQHVSAEEVLPEHHWGTQERNSRLDQEDPDSLEIKEEPEDLCTNRDQENQEHPHIKEEQEELCTSLDRHQDVPNQETHILMLVQCKSKCEEFSEEIFRVFEKTLNQYEEEICHQRTLLDNIWKPRRTLDTTDLLQQHVCQKEGQLDNQERNSSLDQGNPEPPQIKDEQEELCTSLDEELLVVKLENDTYTVTSTYEDSHHSEPEPNSDQLHFHNSPVAESSDQEGNKHVDSGSSKNTKLKPNSSHSNNLDYSSMIANRCDTEAEKKSVKCEFCEKAFKDKYQLKKHHRIHTGEKPYVCQICGESFGYSKSLKVHMTIHTGEKPYSCEICGKHFSLSCNLSRHMRTHTGEKPYSCKTCGKNLSQSGNLLHHMRIHTGEKPYSCEICGKNFSQHSLLLVHMTTHTGEKPYSCETCGKSFSLSSNLSRHMRTHTGEKPYSCKTCGKSFSQSGNLFHHMRIHTGEKPYSCEICEKSFSESGNLTAHMRTHTGEKPYSCETCGKTFIKHGHLLRHMRTHTGETPFHCLTCGQKFKYGSTLKSHMRSHTGETL</sequence>
<keyword evidence="3" id="KW-0479">Metal-binding</keyword>
<dbReference type="AlphaFoldDB" id="A0A9Y4MPJ6"/>
<feature type="domain" description="C2H2-type" evidence="14">
    <location>
        <begin position="496"/>
        <end position="523"/>
    </location>
</feature>
<evidence type="ECO:0000256" key="13">
    <source>
        <dbReference type="SAM" id="MobiDB-lite"/>
    </source>
</evidence>
<evidence type="ECO:0000313" key="16">
    <source>
        <dbReference type="RefSeq" id="XP_008273896.1"/>
    </source>
</evidence>
<gene>
    <name evidence="16" type="primary">LOC103352957</name>
</gene>
<dbReference type="FunFam" id="3.30.160.60:FF:000774">
    <property type="entry name" value="Zinc finger protein"/>
    <property type="match status" value="1"/>
</dbReference>
<keyword evidence="12" id="KW-0175">Coiled coil</keyword>
<feature type="domain" description="C2H2-type" evidence="14">
    <location>
        <begin position="384"/>
        <end position="411"/>
    </location>
</feature>
<feature type="domain" description="C2H2-type" evidence="14">
    <location>
        <begin position="580"/>
        <end position="607"/>
    </location>
</feature>
<evidence type="ECO:0000256" key="9">
    <source>
        <dbReference type="ARBA" id="ARBA00023163"/>
    </source>
</evidence>
<accession>A0A9Y4MPJ6</accession>
<dbReference type="PANTHER" id="PTHR23226:SF416">
    <property type="entry name" value="FI01424P"/>
    <property type="match status" value="1"/>
</dbReference>
<dbReference type="FunFam" id="3.30.160.60:FF:000902">
    <property type="entry name" value="Zinc finger protein 445"/>
    <property type="match status" value="1"/>
</dbReference>
<dbReference type="GO" id="GO:0000978">
    <property type="term" value="F:RNA polymerase II cis-regulatory region sequence-specific DNA binding"/>
    <property type="evidence" value="ECO:0007669"/>
    <property type="project" value="TreeGrafter"/>
</dbReference>
<proteinExistence type="inferred from homology"/>
<dbReference type="Pfam" id="PF00096">
    <property type="entry name" value="zf-C2H2"/>
    <property type="match status" value="8"/>
</dbReference>